<organism evidence="3 4">
    <name type="scientific">Candidatus Nitrosoglobus terrae</name>
    <dbReference type="NCBI Taxonomy" id="1630141"/>
    <lineage>
        <taxon>Bacteria</taxon>
        <taxon>Pseudomonadati</taxon>
        <taxon>Pseudomonadota</taxon>
        <taxon>Gammaproteobacteria</taxon>
        <taxon>Chromatiales</taxon>
        <taxon>Chromatiaceae</taxon>
        <taxon>Candidatus Nitrosoglobus</taxon>
    </lineage>
</organism>
<feature type="coiled-coil region" evidence="1">
    <location>
        <begin position="64"/>
        <end position="126"/>
    </location>
</feature>
<keyword evidence="2" id="KW-0472">Membrane</keyword>
<name>A0A1Q2SK23_9GAMM</name>
<keyword evidence="2" id="KW-1133">Transmembrane helix</keyword>
<accession>A0A1Q2SK23</accession>
<dbReference type="KEGG" id="ntt:TAO_0125"/>
<dbReference type="AlphaFoldDB" id="A0A1Q2SK23"/>
<dbReference type="Pfam" id="PF20567">
    <property type="entry name" value="DUF6776"/>
    <property type="match status" value="1"/>
</dbReference>
<protein>
    <submittedName>
        <fullName evidence="3">Hypothetical conserved protein</fullName>
    </submittedName>
</protein>
<dbReference type="RefSeq" id="WP_096526156.1">
    <property type="nucleotide sequence ID" value="NZ_AP014836.1"/>
</dbReference>
<reference evidence="3 4" key="1">
    <citation type="journal article" date="2017" name="ISME J.">
        <title>An acid-tolerant ammonia-oxidizing ?-proteobacterium from soil.</title>
        <authorList>
            <person name="Hayatsu M."/>
            <person name="Tago K."/>
            <person name="Uchiyama I."/>
            <person name="Toyoda A."/>
            <person name="Wang Y."/>
            <person name="Shimomura Y."/>
            <person name="Okubo T."/>
            <person name="Kurisu F."/>
            <person name="Hirono Y."/>
            <person name="Nonaka K."/>
            <person name="Akiyama H."/>
            <person name="Itoh T."/>
            <person name="Takami H."/>
        </authorList>
    </citation>
    <scope>NUCLEOTIDE SEQUENCE [LARGE SCALE GENOMIC DNA]</scope>
    <source>
        <strain evidence="3 4">TAO100</strain>
    </source>
</reference>
<proteinExistence type="predicted"/>
<dbReference type="InterPro" id="IPR046703">
    <property type="entry name" value="DUF6776"/>
</dbReference>
<keyword evidence="1" id="KW-0175">Coiled coil</keyword>
<keyword evidence="2" id="KW-0812">Transmembrane</keyword>
<gene>
    <name evidence="3" type="ORF">TAO_0125</name>
</gene>
<sequence length="240" mass="27327">MAKRADPRFIITEHRPWRIWILSALLIVASGTIGWFLPHLISASLDLIADTSSSPAHLSAQEKISYLDQENARLRKSLAQTQRELKIEQHARMDLSTDLEALQNKIYELNRQLSAYKGLIKSLEDQGFHIQDFSISKTVTARLFHYHLVLTQGRKTAQLTQGQAQLVIYGVLNGRSAQFNLDSLSKANAINFKFKYFQILEGELLLPNNFKPTQVKITLYPNESSSKLAEKTFNWASIKN</sequence>
<evidence type="ECO:0000313" key="3">
    <source>
        <dbReference type="EMBL" id="BAW79495.1"/>
    </source>
</evidence>
<evidence type="ECO:0000313" key="4">
    <source>
        <dbReference type="Proteomes" id="UP000243679"/>
    </source>
</evidence>
<dbReference type="EMBL" id="AP014836">
    <property type="protein sequence ID" value="BAW79495.1"/>
    <property type="molecule type" value="Genomic_DNA"/>
</dbReference>
<evidence type="ECO:0000256" key="2">
    <source>
        <dbReference type="SAM" id="Phobius"/>
    </source>
</evidence>
<feature type="transmembrane region" description="Helical" evidence="2">
    <location>
        <begin position="20"/>
        <end position="37"/>
    </location>
</feature>
<evidence type="ECO:0000256" key="1">
    <source>
        <dbReference type="SAM" id="Coils"/>
    </source>
</evidence>
<keyword evidence="4" id="KW-1185">Reference proteome</keyword>
<dbReference type="OrthoDB" id="7056878at2"/>
<dbReference type="Proteomes" id="UP000243679">
    <property type="component" value="Chromosome"/>
</dbReference>